<keyword evidence="1" id="KW-0808">Transferase</keyword>
<accession>A0ABP9I3S6</accession>
<gene>
    <name evidence="3" type="ORF">GCM10023205_65500</name>
</gene>
<keyword evidence="4" id="KW-1185">Reference proteome</keyword>
<dbReference type="Gene3D" id="3.40.50.10540">
    <property type="entry name" value="Crotonobetainyl-coa:carnitine coa-transferase, domain 1"/>
    <property type="match status" value="1"/>
</dbReference>
<proteinExistence type="predicted"/>
<dbReference type="RefSeq" id="WP_345679397.1">
    <property type="nucleotide sequence ID" value="NZ_BAABHS010000031.1"/>
</dbReference>
<protein>
    <submittedName>
        <fullName evidence="3">CaiB/BaiF CoA-transferase family protein</fullName>
    </submittedName>
</protein>
<name>A0ABP9I3S6_9ACTN</name>
<dbReference type="PANTHER" id="PTHR48207">
    <property type="entry name" value="SUCCINATE--HYDROXYMETHYLGLUTARATE COA-TRANSFERASE"/>
    <property type="match status" value="1"/>
</dbReference>
<dbReference type="PANTHER" id="PTHR48207:SF3">
    <property type="entry name" value="SUCCINATE--HYDROXYMETHYLGLUTARATE COA-TRANSFERASE"/>
    <property type="match status" value="1"/>
</dbReference>
<dbReference type="Pfam" id="PF02515">
    <property type="entry name" value="CoA_transf_3"/>
    <property type="match status" value="1"/>
</dbReference>
<dbReference type="InterPro" id="IPR044855">
    <property type="entry name" value="CoA-Trfase_III_dom3_sf"/>
</dbReference>
<dbReference type="Proteomes" id="UP001500466">
    <property type="component" value="Unassembled WGS sequence"/>
</dbReference>
<dbReference type="EMBL" id="BAABHS010000031">
    <property type="protein sequence ID" value="GAA4985929.1"/>
    <property type="molecule type" value="Genomic_DNA"/>
</dbReference>
<organism evidence="3 4">
    <name type="scientific">Yinghuangia aomiensis</name>
    <dbReference type="NCBI Taxonomy" id="676205"/>
    <lineage>
        <taxon>Bacteria</taxon>
        <taxon>Bacillati</taxon>
        <taxon>Actinomycetota</taxon>
        <taxon>Actinomycetes</taxon>
        <taxon>Kitasatosporales</taxon>
        <taxon>Streptomycetaceae</taxon>
        <taxon>Yinghuangia</taxon>
    </lineage>
</organism>
<dbReference type="InterPro" id="IPR023606">
    <property type="entry name" value="CoA-Trfase_III_dom_1_sf"/>
</dbReference>
<dbReference type="SUPFAM" id="SSF89796">
    <property type="entry name" value="CoA-transferase family III (CaiB/BaiF)"/>
    <property type="match status" value="1"/>
</dbReference>
<sequence length="433" mass="45817">MSGWGNAESAAYREAAYTEVEGDGGSRGFGRPLDGVRVLAVEQMQALPYATQMLARLGAEVIKVEARDGGDSGRGSLPSMADPDGRPVGATFLRNNFGKRSIAVDLKNPEGLAVVHALAAKADVVCENFKAGVAGRLGLGFEDIAAINPRAVYLSVSGFGNTRETPYATWPAYAPVVEGMAGLYEFKRPPGVPPIVSPLGGLGDTGSALFAVIGVLAALRHREATGRGQYVDIAMYDAMIALNDTGIGYWSMGLEHGGLAPLINDAFMARDGYVIVQCGRPHMFEALARLVGRTEWLDDPRLAGPQDWFDHLDDVIRPGIEAWAADKTRREACAALTAAGIASGPVNTPADVIADPHVKSRDMLVAMDRTDDVPGPVLTPGNPVKLSLAEEQPETRVPWLGEHTDDVLRDELGLSDAEITHLREAGAVGAADA</sequence>
<dbReference type="InterPro" id="IPR050483">
    <property type="entry name" value="CoA-transferase_III_domain"/>
</dbReference>
<dbReference type="Gene3D" id="3.30.1540.10">
    <property type="entry name" value="formyl-coa transferase, domain 3"/>
    <property type="match status" value="1"/>
</dbReference>
<comment type="caution">
    <text evidence="3">The sequence shown here is derived from an EMBL/GenBank/DDBJ whole genome shotgun (WGS) entry which is preliminary data.</text>
</comment>
<evidence type="ECO:0000313" key="3">
    <source>
        <dbReference type="EMBL" id="GAA4985929.1"/>
    </source>
</evidence>
<evidence type="ECO:0000313" key="4">
    <source>
        <dbReference type="Proteomes" id="UP001500466"/>
    </source>
</evidence>
<evidence type="ECO:0000256" key="2">
    <source>
        <dbReference type="SAM" id="MobiDB-lite"/>
    </source>
</evidence>
<dbReference type="InterPro" id="IPR003673">
    <property type="entry name" value="CoA-Trfase_fam_III"/>
</dbReference>
<evidence type="ECO:0000256" key="1">
    <source>
        <dbReference type="ARBA" id="ARBA00022679"/>
    </source>
</evidence>
<feature type="region of interest" description="Disordered" evidence="2">
    <location>
        <begin position="68"/>
        <end position="87"/>
    </location>
</feature>
<reference evidence="4" key="1">
    <citation type="journal article" date="2019" name="Int. J. Syst. Evol. Microbiol.">
        <title>The Global Catalogue of Microorganisms (GCM) 10K type strain sequencing project: providing services to taxonomists for standard genome sequencing and annotation.</title>
        <authorList>
            <consortium name="The Broad Institute Genomics Platform"/>
            <consortium name="The Broad Institute Genome Sequencing Center for Infectious Disease"/>
            <person name="Wu L."/>
            <person name="Ma J."/>
        </authorList>
    </citation>
    <scope>NUCLEOTIDE SEQUENCE [LARGE SCALE GENOMIC DNA]</scope>
    <source>
        <strain evidence="4">JCM 17986</strain>
    </source>
</reference>